<feature type="region of interest" description="Disordered" evidence="1">
    <location>
        <begin position="608"/>
        <end position="709"/>
    </location>
</feature>
<feature type="compositionally biased region" description="Basic and acidic residues" evidence="1">
    <location>
        <begin position="908"/>
        <end position="934"/>
    </location>
</feature>
<dbReference type="AlphaFoldDB" id="A0AAW0GED6"/>
<dbReference type="InterPro" id="IPR000300">
    <property type="entry name" value="IPPc"/>
</dbReference>
<dbReference type="PANTHER" id="PTHR11200:SF275">
    <property type="entry name" value="LD06095P"/>
    <property type="match status" value="1"/>
</dbReference>
<feature type="compositionally biased region" description="Polar residues" evidence="1">
    <location>
        <begin position="764"/>
        <end position="775"/>
    </location>
</feature>
<dbReference type="InterPro" id="IPR036691">
    <property type="entry name" value="Endo/exonu/phosph_ase_sf"/>
</dbReference>
<evidence type="ECO:0000313" key="4">
    <source>
        <dbReference type="Proteomes" id="UP001385951"/>
    </source>
</evidence>
<dbReference type="GO" id="GO:0004439">
    <property type="term" value="F:phosphatidylinositol-4,5-bisphosphate 5-phosphatase activity"/>
    <property type="evidence" value="ECO:0007669"/>
    <property type="project" value="TreeGrafter"/>
</dbReference>
<feature type="region of interest" description="Disordered" evidence="1">
    <location>
        <begin position="906"/>
        <end position="934"/>
    </location>
</feature>
<feature type="compositionally biased region" description="Basic and acidic residues" evidence="1">
    <location>
        <begin position="190"/>
        <end position="201"/>
    </location>
</feature>
<dbReference type="SUPFAM" id="SSF56219">
    <property type="entry name" value="DNase I-like"/>
    <property type="match status" value="1"/>
</dbReference>
<dbReference type="Proteomes" id="UP001385951">
    <property type="component" value="Unassembled WGS sequence"/>
</dbReference>
<sequence length="969" mass="107457">MSKVDAYQNESGPATNRDRPGVMARLHALFPSGPTHEDPPPPPPKPMDARKARPAPKSIKIRILTWNMHESLPKGELDELLGKVQPSFPSYPPSEDQSLPDFPLDESHPYHLVVVAGQECPTISGLPRGLGAPGFQLRDREKKEKQKDKDRDDEADYAPLLQSRSEGGADKEFEGRDRPRSLHRLHLHRDHSQKGIGDKDVLSISSSGNPHDHAHTQYGWSSMLEEWYTHANAPQTNHTYSLVNDVVSPKPTLLDIPIGDERDHRSEEVILSPKAQSTGDLNVRMSAVASDRGPYELLVKERMMGLYIAVFVHRDVRSLVEGTSKSAVTAGLIGGRLGNKGGVGVSVKVAGTTMLFINAHLAAHEGKMHHRLSNLAKIKSELTVNDFLPPNDPRIMNEDLTDRFDYSFICGDLNFRLDITRLHADWLLSRREYAQALAFDQLRKEMEIGQAFIGFNEAPINFPPTFKYDVQRSSKRHKLRSLKRLSRISGAPETSHEKMLTEIEEKEKEEQEDEDEEDADGGEAASIASTAWTSVASRYTGAGGDVSDEKEPNHEADEYFSYTNASTAAATRANVHPGSAMHKVWAAAAAHKAKAKFVALLNANSSAGSPGKLMKFRKKSEVTSEDVPQPVATSPSFRATTFPPTPGQSAPGSPSMEDDKYLKPSRSLASSAGELAKIVVRSGSPRKSEEEENDPVDDEKGVYDSSHKKRVPSWCDRILWKSTIMPEPDEPEEEESPAPSAPPRTRMSQFLHVFRPHRTRRDSQFSVNSLTSPEASDTEGESDLRVSPRTHAPSSPLSRQPRRLLNSKSTDAFPRFEKTPLDRIRSHQPPVESTPDRLRKASLPIPSMDSLDTSITTPDTSFAQLTIPDLSSSTAISDSPPPLPPKDIPPPTTSIWRNIFHPPFLSRDTPRLSHAEPESPPHEEQIPLPEPRRGDVVCLGYHTLDDKGMKRLMGRSDHRPVIGSYALYI</sequence>
<feature type="domain" description="Inositol polyphosphate-related phosphatase" evidence="2">
    <location>
        <begin position="236"/>
        <end position="509"/>
    </location>
</feature>
<feature type="compositionally biased region" description="Acidic residues" evidence="1">
    <location>
        <begin position="727"/>
        <end position="736"/>
    </location>
</feature>
<reference evidence="3 4" key="1">
    <citation type="submission" date="2022-09" db="EMBL/GenBank/DDBJ databases">
        <authorList>
            <person name="Palmer J.M."/>
        </authorList>
    </citation>
    <scope>NUCLEOTIDE SEQUENCE [LARGE SCALE GENOMIC DNA]</scope>
    <source>
        <strain evidence="3 4">DSM 7382</strain>
    </source>
</reference>
<feature type="compositionally biased region" description="Basic and acidic residues" evidence="1">
    <location>
        <begin position="137"/>
        <end position="152"/>
    </location>
</feature>
<protein>
    <recommendedName>
        <fullName evidence="2">Inositol polyphosphate-related phosphatase domain-containing protein</fullName>
    </recommendedName>
</protein>
<feature type="region of interest" description="Disordered" evidence="1">
    <location>
        <begin position="1"/>
        <end position="56"/>
    </location>
</feature>
<feature type="region of interest" description="Disordered" evidence="1">
    <location>
        <begin position="122"/>
        <end position="210"/>
    </location>
</feature>
<organism evidence="3 4">
    <name type="scientific">Cerrena zonata</name>
    <dbReference type="NCBI Taxonomy" id="2478898"/>
    <lineage>
        <taxon>Eukaryota</taxon>
        <taxon>Fungi</taxon>
        <taxon>Dikarya</taxon>
        <taxon>Basidiomycota</taxon>
        <taxon>Agaricomycotina</taxon>
        <taxon>Agaricomycetes</taxon>
        <taxon>Polyporales</taxon>
        <taxon>Cerrenaceae</taxon>
        <taxon>Cerrena</taxon>
    </lineage>
</organism>
<dbReference type="InterPro" id="IPR046985">
    <property type="entry name" value="IP5"/>
</dbReference>
<evidence type="ECO:0000313" key="3">
    <source>
        <dbReference type="EMBL" id="KAK7691121.1"/>
    </source>
</evidence>
<feature type="region of interest" description="Disordered" evidence="1">
    <location>
        <begin position="485"/>
        <end position="524"/>
    </location>
</feature>
<feature type="region of interest" description="Disordered" evidence="1">
    <location>
        <begin position="722"/>
        <end position="852"/>
    </location>
</feature>
<gene>
    <name evidence="3" type="ORF">QCA50_006224</name>
</gene>
<accession>A0AAW0GED6</accession>
<evidence type="ECO:0000259" key="2">
    <source>
        <dbReference type="SMART" id="SM00128"/>
    </source>
</evidence>
<feature type="compositionally biased region" description="Basic and acidic residues" evidence="1">
    <location>
        <begin position="167"/>
        <end position="180"/>
    </location>
</feature>
<dbReference type="SMART" id="SM00128">
    <property type="entry name" value="IPPc"/>
    <property type="match status" value="1"/>
</dbReference>
<comment type="caution">
    <text evidence="3">The sequence shown here is derived from an EMBL/GenBank/DDBJ whole genome shotgun (WGS) entry which is preliminary data.</text>
</comment>
<keyword evidence="4" id="KW-1185">Reference proteome</keyword>
<dbReference type="PANTHER" id="PTHR11200">
    <property type="entry name" value="INOSITOL 5-PHOSPHATASE"/>
    <property type="match status" value="1"/>
</dbReference>
<dbReference type="Pfam" id="PF22669">
    <property type="entry name" value="Exo_endo_phos2"/>
    <property type="match status" value="2"/>
</dbReference>
<name>A0AAW0GED6_9APHY</name>
<feature type="compositionally biased region" description="Basic and acidic residues" evidence="1">
    <location>
        <begin position="494"/>
        <end position="509"/>
    </location>
</feature>
<evidence type="ECO:0000256" key="1">
    <source>
        <dbReference type="SAM" id="MobiDB-lite"/>
    </source>
</evidence>
<feature type="compositionally biased region" description="Basic and acidic residues" evidence="1">
    <location>
        <begin position="814"/>
        <end position="825"/>
    </location>
</feature>
<dbReference type="GO" id="GO:0046856">
    <property type="term" value="P:phosphatidylinositol dephosphorylation"/>
    <property type="evidence" value="ECO:0007669"/>
    <property type="project" value="InterPro"/>
</dbReference>
<feature type="compositionally biased region" description="Acidic residues" evidence="1">
    <location>
        <begin position="510"/>
        <end position="521"/>
    </location>
</feature>
<proteinExistence type="predicted"/>
<dbReference type="Gene3D" id="3.60.10.10">
    <property type="entry name" value="Endonuclease/exonuclease/phosphatase"/>
    <property type="match status" value="2"/>
</dbReference>
<dbReference type="EMBL" id="JASBNA010000006">
    <property type="protein sequence ID" value="KAK7691121.1"/>
    <property type="molecule type" value="Genomic_DNA"/>
</dbReference>